<dbReference type="PANTHER" id="PTHR10039">
    <property type="entry name" value="AMELOGENIN"/>
    <property type="match status" value="1"/>
</dbReference>
<keyword evidence="5" id="KW-1185">Reference proteome</keyword>
<dbReference type="Gene3D" id="3.40.50.300">
    <property type="entry name" value="P-loop containing nucleotide triphosphate hydrolases"/>
    <property type="match status" value="1"/>
</dbReference>
<dbReference type="InterPro" id="IPR056125">
    <property type="entry name" value="DUF7708"/>
</dbReference>
<accession>A0A8H7A7R8</accession>
<dbReference type="AlphaFoldDB" id="A0A8H7A7R8"/>
<proteinExistence type="predicted"/>
<dbReference type="SUPFAM" id="SSF52540">
    <property type="entry name" value="P-loop containing nucleoside triphosphate hydrolases"/>
    <property type="match status" value="1"/>
</dbReference>
<sequence>MKFLLQVACNFTEAFDTLVDAYERIGESIPLVEQYRALFTGNSHMDGALAKIYEDILEFHRRDLRFFNLPTWRQIFRSVWKDFNSRFEHILEDLRRHKDLIESQATALYFKQYQVDRQMFFEKLNHLETAERKRKYSEVLHWFSGADALLDHEDICKVRQEFPNSGGWLLKQPDYSSWRQDDVPRVSTLWLSGIPGAGKTVLASLAIVNCKEDVSASTAFFYCKYNDPQRNTSVAVLRTLLSQLLKYDHDLLPWCYDLYLNSGQLSLSSGDLCKEILKAVLTNGDKTFIVVDGVDECDKKEAKLLVSVLRDMVNACDLQNPGKLRVMVVSQDEPDIRRNLSAFSELSLKVIGNEGDIRRFVDAWCGKIQDKFKLEEEERGYIFESTCHRANGMFLFVKLIMINLYDQVCLMDLREQIRPEKFPPGLKEAYERIVDRINLRPPTELSIARKVLRLMTCAGGL</sequence>
<protein>
    <recommendedName>
        <fullName evidence="6">NACHT domain-containing protein</fullName>
    </recommendedName>
</protein>
<dbReference type="InterPro" id="IPR027417">
    <property type="entry name" value="P-loop_NTPase"/>
</dbReference>
<organism evidence="4 5">
    <name type="scientific">Endocarpon pusillum</name>
    <dbReference type="NCBI Taxonomy" id="364733"/>
    <lineage>
        <taxon>Eukaryota</taxon>
        <taxon>Fungi</taxon>
        <taxon>Dikarya</taxon>
        <taxon>Ascomycota</taxon>
        <taxon>Pezizomycotina</taxon>
        <taxon>Eurotiomycetes</taxon>
        <taxon>Chaetothyriomycetidae</taxon>
        <taxon>Verrucariales</taxon>
        <taxon>Verrucariaceae</taxon>
        <taxon>Endocarpon</taxon>
    </lineage>
</organism>
<evidence type="ECO:0000259" key="3">
    <source>
        <dbReference type="Pfam" id="PF24883"/>
    </source>
</evidence>
<evidence type="ECO:0000259" key="2">
    <source>
        <dbReference type="Pfam" id="PF24809"/>
    </source>
</evidence>
<evidence type="ECO:0008006" key="6">
    <source>
        <dbReference type="Google" id="ProtNLM"/>
    </source>
</evidence>
<dbReference type="Pfam" id="PF24883">
    <property type="entry name" value="NPHP3_N"/>
    <property type="match status" value="1"/>
</dbReference>
<dbReference type="PANTHER" id="PTHR10039:SF14">
    <property type="entry name" value="NACHT DOMAIN-CONTAINING PROTEIN"/>
    <property type="match status" value="1"/>
</dbReference>
<name>A0A8H7A7R8_9EURO</name>
<evidence type="ECO:0000313" key="5">
    <source>
        <dbReference type="Proteomes" id="UP000606974"/>
    </source>
</evidence>
<dbReference type="EMBL" id="JAACFV010000168">
    <property type="protein sequence ID" value="KAF7503648.1"/>
    <property type="molecule type" value="Genomic_DNA"/>
</dbReference>
<dbReference type="Proteomes" id="UP000606974">
    <property type="component" value="Unassembled WGS sequence"/>
</dbReference>
<dbReference type="OrthoDB" id="21416at2759"/>
<feature type="domain" description="Nephrocystin 3-like N-terminal" evidence="3">
    <location>
        <begin position="165"/>
        <end position="330"/>
    </location>
</feature>
<reference evidence="4" key="1">
    <citation type="submission" date="2020-02" db="EMBL/GenBank/DDBJ databases">
        <authorList>
            <person name="Palmer J.M."/>
        </authorList>
    </citation>
    <scope>NUCLEOTIDE SEQUENCE</scope>
    <source>
        <strain evidence="4">EPUS1.4</strain>
        <tissue evidence="4">Thallus</tissue>
    </source>
</reference>
<gene>
    <name evidence="4" type="ORF">GJ744_003426</name>
</gene>
<comment type="caution">
    <text evidence="4">The sequence shown here is derived from an EMBL/GenBank/DDBJ whole genome shotgun (WGS) entry which is preliminary data.</text>
</comment>
<evidence type="ECO:0000256" key="1">
    <source>
        <dbReference type="ARBA" id="ARBA00022737"/>
    </source>
</evidence>
<dbReference type="InterPro" id="IPR056884">
    <property type="entry name" value="NPHP3-like_N"/>
</dbReference>
<evidence type="ECO:0000313" key="4">
    <source>
        <dbReference type="EMBL" id="KAF7503648.1"/>
    </source>
</evidence>
<feature type="domain" description="DUF7708" evidence="2">
    <location>
        <begin position="1"/>
        <end position="108"/>
    </location>
</feature>
<dbReference type="Pfam" id="PF24809">
    <property type="entry name" value="DUF7708"/>
    <property type="match status" value="1"/>
</dbReference>
<keyword evidence="1" id="KW-0677">Repeat</keyword>